<keyword evidence="1" id="KW-1133">Transmembrane helix</keyword>
<evidence type="ECO:0000313" key="2">
    <source>
        <dbReference type="EMBL" id="CEI80965.1"/>
    </source>
</evidence>
<gene>
    <name evidence="2" type="ORF">BN997_00778</name>
</gene>
<dbReference type="EMBL" id="CDGG01000001">
    <property type="protein sequence ID" value="CEI80965.1"/>
    <property type="molecule type" value="Genomic_DNA"/>
</dbReference>
<name>A0A0A1M6P9_9BACI</name>
<evidence type="ECO:0000256" key="1">
    <source>
        <dbReference type="SAM" id="Phobius"/>
    </source>
</evidence>
<sequence length="168" mass="19829">MKTNGMELVEKNRKETSIKSMYFNRYLLVRYITAFFLFTNIYWLISLLISDSSLYFIPLILIITIVISMVEQMKIYSSHTNQAKYTKYSFAILLSTNLLLIVPTLFSVTFNQLYPFLVVQEESKILVLVVLGMGILLSAFVLYRLYNIKYNKDQHFKRIKEYEEAINL</sequence>
<proteinExistence type="predicted"/>
<reference evidence="2 3" key="1">
    <citation type="submission" date="2014-11" db="EMBL/GenBank/DDBJ databases">
        <authorList>
            <person name="Urmite Genomes Urmite Genomes"/>
        </authorList>
    </citation>
    <scope>NUCLEOTIDE SEQUENCE [LARGE SCALE GENOMIC DNA]</scope>
    <source>
        <strain evidence="2 3">Oc5</strain>
    </source>
</reference>
<keyword evidence="1" id="KW-0812">Transmembrane</keyword>
<organism evidence="2 3">
    <name type="scientific">Oceanobacillus oncorhynchi</name>
    <dbReference type="NCBI Taxonomy" id="545501"/>
    <lineage>
        <taxon>Bacteria</taxon>
        <taxon>Bacillati</taxon>
        <taxon>Bacillota</taxon>
        <taxon>Bacilli</taxon>
        <taxon>Bacillales</taxon>
        <taxon>Bacillaceae</taxon>
        <taxon>Oceanobacillus</taxon>
    </lineage>
</organism>
<evidence type="ECO:0008006" key="4">
    <source>
        <dbReference type="Google" id="ProtNLM"/>
    </source>
</evidence>
<dbReference type="Proteomes" id="UP000040453">
    <property type="component" value="Unassembled WGS sequence"/>
</dbReference>
<keyword evidence="3" id="KW-1185">Reference proteome</keyword>
<protein>
    <recommendedName>
        <fullName evidence="4">PTS cellobiose transporter subunit IIA</fullName>
    </recommendedName>
</protein>
<feature type="transmembrane region" description="Helical" evidence="1">
    <location>
        <begin position="28"/>
        <end position="49"/>
    </location>
</feature>
<dbReference type="RefSeq" id="WP_042529786.1">
    <property type="nucleotide sequence ID" value="NZ_CDGG01000001.1"/>
</dbReference>
<accession>A0A0A1M6P9</accession>
<feature type="transmembrane region" description="Helical" evidence="1">
    <location>
        <begin position="88"/>
        <end position="113"/>
    </location>
</feature>
<evidence type="ECO:0000313" key="3">
    <source>
        <dbReference type="Proteomes" id="UP000040453"/>
    </source>
</evidence>
<dbReference type="OrthoDB" id="3183957at2"/>
<dbReference type="AlphaFoldDB" id="A0A0A1M6P9"/>
<feature type="transmembrane region" description="Helical" evidence="1">
    <location>
        <begin position="125"/>
        <end position="146"/>
    </location>
</feature>
<keyword evidence="1" id="KW-0472">Membrane</keyword>
<feature type="transmembrane region" description="Helical" evidence="1">
    <location>
        <begin position="55"/>
        <end position="76"/>
    </location>
</feature>
<dbReference type="STRING" id="545501.BN997_00778"/>